<dbReference type="PANTHER" id="PTHR32093">
    <property type="entry name" value="LEUCINE-RICH REPEAT EXTENSIN-LIKE PROTEIN 3-RELATED"/>
    <property type="match status" value="1"/>
</dbReference>
<dbReference type="InterPro" id="IPR032675">
    <property type="entry name" value="LRR_dom_sf"/>
</dbReference>
<sequence length="129" mass="15121">MEQGEVTHHSPNQVLRNLNEIHLNLTVDWFRSDVCNYTSVYCVLTLDNKRIRIVADIDLNHDDIVGYLPEEARLLTDILLFHINTNRFCKTIPHKFERLKRMFELDLSNNRFAGKFPSVVLKLPVSFLP</sequence>
<evidence type="ECO:0000256" key="3">
    <source>
        <dbReference type="ARBA" id="ARBA00022614"/>
    </source>
</evidence>
<comment type="caution">
    <text evidence="6">The sequence shown here is derived from an EMBL/GenBank/DDBJ whole genome shotgun (WGS) entry which is preliminary data.</text>
</comment>
<accession>A0ABR2CAQ9</accession>
<dbReference type="EMBL" id="JBBPBM010000058">
    <property type="protein sequence ID" value="KAK8516510.1"/>
    <property type="molecule type" value="Genomic_DNA"/>
</dbReference>
<proteinExistence type="predicted"/>
<reference evidence="6 7" key="1">
    <citation type="journal article" date="2024" name="G3 (Bethesda)">
        <title>Genome assembly of Hibiscus sabdariffa L. provides insights into metabolisms of medicinal natural products.</title>
        <authorList>
            <person name="Kim T."/>
        </authorList>
    </citation>
    <scope>NUCLEOTIDE SEQUENCE [LARGE SCALE GENOMIC DNA]</scope>
    <source>
        <strain evidence="6">TK-2024</strain>
        <tissue evidence="6">Old leaves</tissue>
    </source>
</reference>
<evidence type="ECO:0000256" key="1">
    <source>
        <dbReference type="ARBA" id="ARBA00004613"/>
    </source>
</evidence>
<comment type="subcellular location">
    <subcellularLocation>
        <location evidence="1">Secreted</location>
    </subcellularLocation>
</comment>
<dbReference type="PANTHER" id="PTHR32093:SF120">
    <property type="entry name" value="LEUCINE-RICH REPEAT EXTENSIN-LIKE PROTEIN 3-RELATED"/>
    <property type="match status" value="1"/>
</dbReference>
<keyword evidence="7" id="KW-1185">Reference proteome</keyword>
<dbReference type="SUPFAM" id="SSF52058">
    <property type="entry name" value="L domain-like"/>
    <property type="match status" value="1"/>
</dbReference>
<dbReference type="Proteomes" id="UP001472677">
    <property type="component" value="Unassembled WGS sequence"/>
</dbReference>
<protein>
    <submittedName>
        <fullName evidence="6">Uncharacterized protein</fullName>
    </submittedName>
</protein>
<evidence type="ECO:0000313" key="7">
    <source>
        <dbReference type="Proteomes" id="UP001472677"/>
    </source>
</evidence>
<evidence type="ECO:0000256" key="4">
    <source>
        <dbReference type="ARBA" id="ARBA00022729"/>
    </source>
</evidence>
<keyword evidence="2" id="KW-0964">Secreted</keyword>
<evidence type="ECO:0000256" key="2">
    <source>
        <dbReference type="ARBA" id="ARBA00022525"/>
    </source>
</evidence>
<keyword evidence="4" id="KW-0732">Signal</keyword>
<name>A0ABR2CAQ9_9ROSI</name>
<keyword evidence="3" id="KW-0433">Leucine-rich repeat</keyword>
<keyword evidence="5" id="KW-0677">Repeat</keyword>
<evidence type="ECO:0000256" key="5">
    <source>
        <dbReference type="ARBA" id="ARBA00022737"/>
    </source>
</evidence>
<dbReference type="Gene3D" id="3.80.10.10">
    <property type="entry name" value="Ribonuclease Inhibitor"/>
    <property type="match status" value="1"/>
</dbReference>
<organism evidence="6 7">
    <name type="scientific">Hibiscus sabdariffa</name>
    <name type="common">roselle</name>
    <dbReference type="NCBI Taxonomy" id="183260"/>
    <lineage>
        <taxon>Eukaryota</taxon>
        <taxon>Viridiplantae</taxon>
        <taxon>Streptophyta</taxon>
        <taxon>Embryophyta</taxon>
        <taxon>Tracheophyta</taxon>
        <taxon>Spermatophyta</taxon>
        <taxon>Magnoliopsida</taxon>
        <taxon>eudicotyledons</taxon>
        <taxon>Gunneridae</taxon>
        <taxon>Pentapetalae</taxon>
        <taxon>rosids</taxon>
        <taxon>malvids</taxon>
        <taxon>Malvales</taxon>
        <taxon>Malvaceae</taxon>
        <taxon>Malvoideae</taxon>
        <taxon>Hibiscus</taxon>
    </lineage>
</organism>
<gene>
    <name evidence="6" type="ORF">V6N12_038750</name>
</gene>
<evidence type="ECO:0000313" key="6">
    <source>
        <dbReference type="EMBL" id="KAK8516510.1"/>
    </source>
</evidence>
<dbReference type="InterPro" id="IPR051582">
    <property type="entry name" value="LRR_extensin-like_regulator"/>
</dbReference>